<feature type="transmembrane region" description="Helical" evidence="2">
    <location>
        <begin position="165"/>
        <end position="189"/>
    </location>
</feature>
<dbReference type="RefSeq" id="WP_016188131.1">
    <property type="nucleotide sequence ID" value="NZ_AOSG01000008.1"/>
</dbReference>
<reference evidence="3 4" key="1">
    <citation type="journal article" date="2013" name="Genome Announc.">
        <title>Draft Genome Sequence of the Lignocellulose Decomposer Thermobifida fusca Strain TM51.</title>
        <authorList>
            <person name="Toth A."/>
            <person name="Barna T."/>
            <person name="Nagy I."/>
            <person name="Horvath B."/>
            <person name="Nagy I."/>
            <person name="Tancsics A."/>
            <person name="Kriszt B."/>
            <person name="Baka E."/>
            <person name="Fekete C."/>
            <person name="Kukolya J."/>
        </authorList>
    </citation>
    <scope>NUCLEOTIDE SEQUENCE [LARGE SCALE GENOMIC DNA]</scope>
    <source>
        <strain evidence="3 4">TM51</strain>
    </source>
</reference>
<protein>
    <recommendedName>
        <fullName evidence="5">Integral membrane protein</fullName>
    </recommendedName>
</protein>
<dbReference type="AlphaFoldDB" id="A0A9P2TCB6"/>
<dbReference type="Proteomes" id="UP000014184">
    <property type="component" value="Unassembled WGS sequence"/>
</dbReference>
<proteinExistence type="predicted"/>
<evidence type="ECO:0000256" key="2">
    <source>
        <dbReference type="SAM" id="Phobius"/>
    </source>
</evidence>
<name>A0A9P2TCB6_THEFU</name>
<evidence type="ECO:0000313" key="4">
    <source>
        <dbReference type="Proteomes" id="UP000014184"/>
    </source>
</evidence>
<feature type="region of interest" description="Disordered" evidence="1">
    <location>
        <begin position="286"/>
        <end position="336"/>
    </location>
</feature>
<feature type="transmembrane region" description="Helical" evidence="2">
    <location>
        <begin position="101"/>
        <end position="122"/>
    </location>
</feature>
<gene>
    <name evidence="3" type="ORF">TM51_02095</name>
</gene>
<organism evidence="3 4">
    <name type="scientific">Thermobifida fusca TM51</name>
    <dbReference type="NCBI Taxonomy" id="1169414"/>
    <lineage>
        <taxon>Bacteria</taxon>
        <taxon>Bacillati</taxon>
        <taxon>Actinomycetota</taxon>
        <taxon>Actinomycetes</taxon>
        <taxon>Streptosporangiales</taxon>
        <taxon>Nocardiopsidaceae</taxon>
        <taxon>Thermobifida</taxon>
    </lineage>
</organism>
<evidence type="ECO:0000313" key="3">
    <source>
        <dbReference type="EMBL" id="EOR72609.1"/>
    </source>
</evidence>
<feature type="transmembrane region" description="Helical" evidence="2">
    <location>
        <begin position="75"/>
        <end position="94"/>
    </location>
</feature>
<feature type="transmembrane region" description="Helical" evidence="2">
    <location>
        <begin position="253"/>
        <end position="275"/>
    </location>
</feature>
<evidence type="ECO:0000256" key="1">
    <source>
        <dbReference type="SAM" id="MobiDB-lite"/>
    </source>
</evidence>
<comment type="caution">
    <text evidence="3">The sequence shown here is derived from an EMBL/GenBank/DDBJ whole genome shotgun (WGS) entry which is preliminary data.</text>
</comment>
<keyword evidence="4" id="KW-1185">Reference proteome</keyword>
<dbReference type="PANTHER" id="PTHR40761:SF1">
    <property type="entry name" value="CONSERVED INTEGRAL MEMBRANE ALANINE VALINE AND LEUCINE RICH PROTEIN-RELATED"/>
    <property type="match status" value="1"/>
</dbReference>
<feature type="transmembrane region" description="Helical" evidence="2">
    <location>
        <begin position="195"/>
        <end position="214"/>
    </location>
</feature>
<accession>A0A9P2TCB6</accession>
<evidence type="ECO:0008006" key="5">
    <source>
        <dbReference type="Google" id="ProtNLM"/>
    </source>
</evidence>
<keyword evidence="2" id="KW-0812">Transmembrane</keyword>
<dbReference type="PANTHER" id="PTHR40761">
    <property type="entry name" value="CONSERVED INTEGRAL MEMBRANE ALANINE VALINE AND LEUCINE RICH PROTEIN-RELATED"/>
    <property type="match status" value="1"/>
</dbReference>
<keyword evidence="2" id="KW-1133">Transmembrane helix</keyword>
<dbReference type="EMBL" id="AOSG01000008">
    <property type="protein sequence ID" value="EOR72609.1"/>
    <property type="molecule type" value="Genomic_DNA"/>
</dbReference>
<keyword evidence="2" id="KW-0472">Membrane</keyword>
<sequence>MTGAIIAAALGAVAFATGAALQERAILGGVPAEVSGQWELLRCLLRSPLWLIGTGLSGIGTVAHVWALTGAPLMIVQPIGVGGLLCAVVVSAVLHRRALTGTEIVGCLTVTFGLVALVGTLYGHSGPPVDPPPSTAWILPTATGVVMLGGLLVSRFVSGALRAWVLALCGGVGFATLSALVRVIGVAALDDPLSVLRPLTLVTAVIGVCGYLLVQGSYRTDHFALAYATLLISDPLTAVLIGVSLLGESLPTGALPLTVIVVSALATVGGTITLARSSVARQRRTRLRAAPSVVSDGPQPSPRPEDAGRRKERPGKSGDVPTRTTTVSCPATGRPA</sequence>
<dbReference type="NCBIfam" id="NF038012">
    <property type="entry name" value="DMT_1"/>
    <property type="match status" value="1"/>
</dbReference>
<feature type="transmembrane region" description="Helical" evidence="2">
    <location>
        <begin position="226"/>
        <end position="247"/>
    </location>
</feature>
<feature type="transmembrane region" description="Helical" evidence="2">
    <location>
        <begin position="134"/>
        <end position="153"/>
    </location>
</feature>